<proteinExistence type="predicted"/>
<evidence type="ECO:0000313" key="2">
    <source>
        <dbReference type="Proteomes" id="UP000184076"/>
    </source>
</evidence>
<dbReference type="InterPro" id="IPR016181">
    <property type="entry name" value="Acyl_CoA_acyltransferase"/>
</dbReference>
<evidence type="ECO:0008006" key="3">
    <source>
        <dbReference type="Google" id="ProtNLM"/>
    </source>
</evidence>
<accession>A0A1M4VFS2</accession>
<dbReference type="Pfam" id="PF04339">
    <property type="entry name" value="FemAB_like"/>
    <property type="match status" value="1"/>
</dbReference>
<dbReference type="AlphaFoldDB" id="A0A1M4VFS2"/>
<dbReference type="OrthoDB" id="9776898at2"/>
<dbReference type="InterPro" id="IPR007434">
    <property type="entry name" value="FemAB-like"/>
</dbReference>
<protein>
    <recommendedName>
        <fullName evidence="3">GNAT family N-acetyltransferase</fullName>
    </recommendedName>
</protein>
<dbReference type="EMBL" id="FQVB01000006">
    <property type="protein sequence ID" value="SHE67768.1"/>
    <property type="molecule type" value="Genomic_DNA"/>
</dbReference>
<reference evidence="2" key="1">
    <citation type="submission" date="2016-11" db="EMBL/GenBank/DDBJ databases">
        <authorList>
            <person name="Varghese N."/>
            <person name="Submissions S."/>
        </authorList>
    </citation>
    <scope>NUCLEOTIDE SEQUENCE [LARGE SCALE GENOMIC DNA]</scope>
    <source>
        <strain evidence="2">DSM 9756</strain>
    </source>
</reference>
<dbReference type="STRING" id="1121391.SAMN02745206_00650"/>
<dbReference type="PANTHER" id="PTHR47017">
    <property type="entry name" value="ACYL-COA"/>
    <property type="match status" value="1"/>
</dbReference>
<dbReference type="SUPFAM" id="SSF55729">
    <property type="entry name" value="Acyl-CoA N-acyltransferases (Nat)"/>
    <property type="match status" value="1"/>
</dbReference>
<evidence type="ECO:0000313" key="1">
    <source>
        <dbReference type="EMBL" id="SHE67768.1"/>
    </source>
</evidence>
<dbReference type="Proteomes" id="UP000184076">
    <property type="component" value="Unassembled WGS sequence"/>
</dbReference>
<dbReference type="RefSeq" id="WP_073036910.1">
    <property type="nucleotide sequence ID" value="NZ_FQVB01000006.1"/>
</dbReference>
<keyword evidence="2" id="KW-1185">Reference proteome</keyword>
<organism evidence="1 2">
    <name type="scientific">Desulfacinum infernum DSM 9756</name>
    <dbReference type="NCBI Taxonomy" id="1121391"/>
    <lineage>
        <taxon>Bacteria</taxon>
        <taxon>Pseudomonadati</taxon>
        <taxon>Thermodesulfobacteriota</taxon>
        <taxon>Syntrophobacteria</taxon>
        <taxon>Syntrophobacterales</taxon>
        <taxon>Syntrophobacteraceae</taxon>
        <taxon>Desulfacinum</taxon>
    </lineage>
</organism>
<sequence>MAVRFEIVSGVDRVDPVLWNRLCWNAPPMMEWEYLYCLEKSGVLTPERGFRPRHLVAYEGQEVVAIAPMYERLRPWVEFGDGGLLRFLAELTGHSYHVGLMATVPLTPVPAYKVLYGRSRDPRRVYAILSDYIDFICETHGFATSRFYFFVDSAPGVHDVLLQKGYVGIRSEYCLWTNKGYGSFDDFLRTFKSSRRHKIRRELRDIKSQGIRLRMLEGREAPDSLYDRMYDLYITTWRKYMGQDIPPFLNRCFFQMLGERFRHRTIFCTARDDRDLLALAVFYRKKGFLYGRYWGTYSSVPFLHFATCYYHPIRYAIEEGIHVFDPGFGGEHKTYRGFGKAAAQHYIKFYGDEEVRFAHSILGRLSGSTGGVPSRLPR</sequence>
<name>A0A1M4VFS2_9BACT</name>
<dbReference type="Gene3D" id="3.40.630.30">
    <property type="match status" value="1"/>
</dbReference>
<dbReference type="PANTHER" id="PTHR47017:SF1">
    <property type="entry name" value="ACYL-COA"/>
    <property type="match status" value="1"/>
</dbReference>
<gene>
    <name evidence="1" type="ORF">SAMN02745206_00650</name>
</gene>